<sequence>MQSINFDDGYKEFAINGDESRVIRFNPCDMGILERIKKAYEEIEKAEEESKDIELKPDGTVKDDLEESVKALEVFKNVINTQIDYIFNSAVAEIAFNGQSPLSLVGGVPLYERFLNAILPIIEKDVKKEMKASQRRISKYTDVVK</sequence>
<keyword evidence="1" id="KW-0175">Coiled coil</keyword>
<proteinExistence type="predicted"/>
<reference evidence="2 3" key="1">
    <citation type="submission" date="2018-07" db="EMBL/GenBank/DDBJ databases">
        <title>Anaerosacharophilus polymeroproducens gen. nov. sp. nov., an anaerobic bacterium isolated from salt field.</title>
        <authorList>
            <person name="Kim W."/>
            <person name="Yang S.-H."/>
            <person name="Oh J."/>
            <person name="Lee J.-H."/>
            <person name="Kwon K.K."/>
        </authorList>
    </citation>
    <scope>NUCLEOTIDE SEQUENCE [LARGE SCALE GENOMIC DNA]</scope>
    <source>
        <strain evidence="2 3">MCWD5</strain>
    </source>
</reference>
<keyword evidence="3" id="KW-1185">Reference proteome</keyword>
<comment type="caution">
    <text evidence="2">The sequence shown here is derived from an EMBL/GenBank/DDBJ whole genome shotgun (WGS) entry which is preliminary data.</text>
</comment>
<accession>A0A371AR79</accession>
<dbReference type="OrthoDB" id="2061894at2"/>
<evidence type="ECO:0000256" key="1">
    <source>
        <dbReference type="SAM" id="Coils"/>
    </source>
</evidence>
<name>A0A371AR79_9FIRM</name>
<evidence type="ECO:0000313" key="3">
    <source>
        <dbReference type="Proteomes" id="UP000255036"/>
    </source>
</evidence>
<protein>
    <submittedName>
        <fullName evidence="2">Uncharacterized protein</fullName>
    </submittedName>
</protein>
<organism evidence="2 3">
    <name type="scientific">Anaerosacchariphilus polymeriproducens</name>
    <dbReference type="NCBI Taxonomy" id="1812858"/>
    <lineage>
        <taxon>Bacteria</taxon>
        <taxon>Bacillati</taxon>
        <taxon>Bacillota</taxon>
        <taxon>Clostridia</taxon>
        <taxon>Lachnospirales</taxon>
        <taxon>Lachnospiraceae</taxon>
        <taxon>Anaerosacchariphilus</taxon>
    </lineage>
</organism>
<gene>
    <name evidence="2" type="ORF">DWV06_15495</name>
</gene>
<dbReference type="AlphaFoldDB" id="A0A371AR79"/>
<dbReference type="RefSeq" id="WP_115483103.1">
    <property type="nucleotide sequence ID" value="NZ_QRCT01000050.1"/>
</dbReference>
<dbReference type="EMBL" id="QRCT01000050">
    <property type="protein sequence ID" value="RDU21940.1"/>
    <property type="molecule type" value="Genomic_DNA"/>
</dbReference>
<evidence type="ECO:0000313" key="2">
    <source>
        <dbReference type="EMBL" id="RDU21940.1"/>
    </source>
</evidence>
<dbReference type="Proteomes" id="UP000255036">
    <property type="component" value="Unassembled WGS sequence"/>
</dbReference>
<feature type="coiled-coil region" evidence="1">
    <location>
        <begin position="29"/>
        <end position="56"/>
    </location>
</feature>